<organism evidence="2 3">
    <name type="scientific">Pararhodospirillum oryzae</name>
    <dbReference type="NCBI Taxonomy" id="478448"/>
    <lineage>
        <taxon>Bacteria</taxon>
        <taxon>Pseudomonadati</taxon>
        <taxon>Pseudomonadota</taxon>
        <taxon>Alphaproteobacteria</taxon>
        <taxon>Rhodospirillales</taxon>
        <taxon>Rhodospirillaceae</taxon>
        <taxon>Pararhodospirillum</taxon>
    </lineage>
</organism>
<name>A0A512H9P5_9PROT</name>
<feature type="chain" id="PRO_5022054714" description="Pilus formation protein N-terminal domain-containing protein" evidence="1">
    <location>
        <begin position="27"/>
        <end position="106"/>
    </location>
</feature>
<gene>
    <name evidence="2" type="ORF">ROR02_22960</name>
</gene>
<feature type="signal peptide" evidence="1">
    <location>
        <begin position="1"/>
        <end position="26"/>
    </location>
</feature>
<evidence type="ECO:0008006" key="4">
    <source>
        <dbReference type="Google" id="ProtNLM"/>
    </source>
</evidence>
<comment type="caution">
    <text evidence="2">The sequence shown here is derived from an EMBL/GenBank/DDBJ whole genome shotgun (WGS) entry which is preliminary data.</text>
</comment>
<dbReference type="EMBL" id="BJZO01000063">
    <property type="protein sequence ID" value="GEO82165.1"/>
    <property type="molecule type" value="Genomic_DNA"/>
</dbReference>
<evidence type="ECO:0000256" key="1">
    <source>
        <dbReference type="SAM" id="SignalP"/>
    </source>
</evidence>
<protein>
    <recommendedName>
        <fullName evidence="4">Pilus formation protein N-terminal domain-containing protein</fullName>
    </recommendedName>
</protein>
<dbReference type="RefSeq" id="WP_147164177.1">
    <property type="nucleotide sequence ID" value="NZ_BJZO01000063.1"/>
</dbReference>
<proteinExistence type="predicted"/>
<evidence type="ECO:0000313" key="3">
    <source>
        <dbReference type="Proteomes" id="UP000321567"/>
    </source>
</evidence>
<dbReference type="Proteomes" id="UP000321567">
    <property type="component" value="Unassembled WGS sequence"/>
</dbReference>
<evidence type="ECO:0000313" key="2">
    <source>
        <dbReference type="EMBL" id="GEO82165.1"/>
    </source>
</evidence>
<keyword evidence="1" id="KW-0732">Signal</keyword>
<keyword evidence="3" id="KW-1185">Reference proteome</keyword>
<dbReference type="AlphaFoldDB" id="A0A512H9P5"/>
<reference evidence="2 3" key="1">
    <citation type="submission" date="2019-07" db="EMBL/GenBank/DDBJ databases">
        <title>Whole genome shotgun sequence of Rhodospirillum oryzae NBRC 107573.</title>
        <authorList>
            <person name="Hosoyama A."/>
            <person name="Uohara A."/>
            <person name="Ohji S."/>
            <person name="Ichikawa N."/>
        </authorList>
    </citation>
    <scope>NUCLEOTIDE SEQUENCE [LARGE SCALE GENOMIC DNA]</scope>
    <source>
        <strain evidence="2 3">NBRC 107573</strain>
    </source>
</reference>
<sequence>MRVPPRWPALALLAALPTLLPSLAVAECLESGPATIPFLGRDGLVVTAVNAPLDVLKATLPGHDRLIVWVGRPFPGLIIPRPMGADALDITLSPESPGCLARIERY</sequence>
<accession>A0A512H9P5</accession>
<dbReference type="OrthoDB" id="7056876at2"/>